<name>A0A915IIF1_ROMCU</name>
<evidence type="ECO:0000256" key="1">
    <source>
        <dbReference type="SAM" id="MobiDB-lite"/>
    </source>
</evidence>
<evidence type="ECO:0000313" key="3">
    <source>
        <dbReference type="WBParaSite" id="nRc.2.0.1.t13628-RA"/>
    </source>
</evidence>
<dbReference type="Proteomes" id="UP000887565">
    <property type="component" value="Unplaced"/>
</dbReference>
<keyword evidence="2" id="KW-1185">Reference proteome</keyword>
<proteinExistence type="predicted"/>
<evidence type="ECO:0000313" key="2">
    <source>
        <dbReference type="Proteomes" id="UP000887565"/>
    </source>
</evidence>
<accession>A0A915IIF1</accession>
<dbReference type="WBParaSite" id="nRc.2.0.1.t13628-RA">
    <property type="protein sequence ID" value="nRc.2.0.1.t13628-RA"/>
    <property type="gene ID" value="nRc.2.0.1.g13628"/>
</dbReference>
<sequence>MYFHKAPVYVQMGIESWLHEFKNVASLAEFVNKLKTDMTVWKEFSQDQEDGKDNWLNQVYENRRFNNQQIHHQDNNYNQQQQNPQPQKTFANANLY</sequence>
<reference evidence="3" key="1">
    <citation type="submission" date="2022-11" db="UniProtKB">
        <authorList>
            <consortium name="WormBaseParasite"/>
        </authorList>
    </citation>
    <scope>IDENTIFICATION</scope>
</reference>
<organism evidence="2 3">
    <name type="scientific">Romanomermis culicivorax</name>
    <name type="common">Nematode worm</name>
    <dbReference type="NCBI Taxonomy" id="13658"/>
    <lineage>
        <taxon>Eukaryota</taxon>
        <taxon>Metazoa</taxon>
        <taxon>Ecdysozoa</taxon>
        <taxon>Nematoda</taxon>
        <taxon>Enoplea</taxon>
        <taxon>Dorylaimia</taxon>
        <taxon>Mermithida</taxon>
        <taxon>Mermithoidea</taxon>
        <taxon>Mermithidae</taxon>
        <taxon>Romanomermis</taxon>
    </lineage>
</organism>
<dbReference type="AlphaFoldDB" id="A0A915IIF1"/>
<protein>
    <submittedName>
        <fullName evidence="3">Uncharacterized protein</fullName>
    </submittedName>
</protein>
<feature type="compositionally biased region" description="Low complexity" evidence="1">
    <location>
        <begin position="72"/>
        <end position="87"/>
    </location>
</feature>
<feature type="region of interest" description="Disordered" evidence="1">
    <location>
        <begin position="72"/>
        <end position="96"/>
    </location>
</feature>